<gene>
    <name evidence="10" type="ORF">JBKA6_0942</name>
</gene>
<dbReference type="InterPro" id="IPR011708">
    <property type="entry name" value="DNA_pol3_alpha_NTPase_dom"/>
</dbReference>
<accession>A0A1J1EAJ0</accession>
<dbReference type="CDD" id="cd06127">
    <property type="entry name" value="DEDDh"/>
    <property type="match status" value="1"/>
</dbReference>
<dbReference type="EC" id="2.7.7.7" evidence="1"/>
<feature type="domain" description="Polymerase/histidinol phosphatase N-terminal" evidence="9">
    <location>
        <begin position="256"/>
        <end position="323"/>
    </location>
</feature>
<dbReference type="CDD" id="cd04485">
    <property type="entry name" value="DnaE_OBF"/>
    <property type="match status" value="1"/>
</dbReference>
<dbReference type="Pfam" id="PF14579">
    <property type="entry name" value="HHH_6"/>
    <property type="match status" value="1"/>
</dbReference>
<evidence type="ECO:0000259" key="9">
    <source>
        <dbReference type="SMART" id="SM00481"/>
    </source>
</evidence>
<evidence type="ECO:0000256" key="3">
    <source>
        <dbReference type="ARBA" id="ARBA00022679"/>
    </source>
</evidence>
<comment type="catalytic activity">
    <reaction evidence="7">
        <text>DNA(n) + a 2'-deoxyribonucleoside 5'-triphosphate = DNA(n+1) + diphosphate</text>
        <dbReference type="Rhea" id="RHEA:22508"/>
        <dbReference type="Rhea" id="RHEA-COMP:17339"/>
        <dbReference type="Rhea" id="RHEA-COMP:17340"/>
        <dbReference type="ChEBI" id="CHEBI:33019"/>
        <dbReference type="ChEBI" id="CHEBI:61560"/>
        <dbReference type="ChEBI" id="CHEBI:173112"/>
        <dbReference type="EC" id="2.7.7.7"/>
    </reaction>
</comment>
<evidence type="ECO:0000256" key="5">
    <source>
        <dbReference type="ARBA" id="ARBA00022705"/>
    </source>
</evidence>
<evidence type="ECO:0000259" key="8">
    <source>
        <dbReference type="SMART" id="SM00479"/>
    </source>
</evidence>
<evidence type="ECO:0000256" key="6">
    <source>
        <dbReference type="ARBA" id="ARBA00022932"/>
    </source>
</evidence>
<proteinExistence type="predicted"/>
<dbReference type="NCBIfam" id="NF004226">
    <property type="entry name" value="PRK05673.1"/>
    <property type="match status" value="1"/>
</dbReference>
<dbReference type="Gene3D" id="1.10.150.870">
    <property type="match status" value="1"/>
</dbReference>
<dbReference type="Pfam" id="PF00929">
    <property type="entry name" value="RNase_T"/>
    <property type="match status" value="1"/>
</dbReference>
<dbReference type="InterPro" id="IPR012337">
    <property type="entry name" value="RNaseH-like_sf"/>
</dbReference>
<feature type="domain" description="Exonuclease" evidence="8">
    <location>
        <begin position="1"/>
        <end position="193"/>
    </location>
</feature>
<keyword evidence="4" id="KW-0548">Nucleotidyltransferase</keyword>
<protein>
    <recommendedName>
        <fullName evidence="2">DNA polymerase III subunit alpha</fullName>
        <ecNumber evidence="1">2.7.7.7</ecNumber>
    </recommendedName>
</protein>
<dbReference type="GO" id="GO:0003676">
    <property type="term" value="F:nucleic acid binding"/>
    <property type="evidence" value="ECO:0007669"/>
    <property type="project" value="InterPro"/>
</dbReference>
<dbReference type="SMART" id="SM00481">
    <property type="entry name" value="POLIIIAc"/>
    <property type="match status" value="1"/>
</dbReference>
<dbReference type="EMBL" id="AP014564">
    <property type="protein sequence ID" value="BAV94955.1"/>
    <property type="molecule type" value="Genomic_DNA"/>
</dbReference>
<reference evidence="10 11" key="1">
    <citation type="submission" date="2014-03" db="EMBL/GenBank/DDBJ databases">
        <title>complete genome sequence of Flavobacteriaceae bacterium JBKA-6.</title>
        <authorList>
            <person name="Takano T."/>
            <person name="Nakamura Y."/>
            <person name="Takuma S."/>
            <person name="Yasuike M."/>
            <person name="Matsuyama T."/>
            <person name="Sakai T."/>
            <person name="Fujiwara A."/>
            <person name="Kimoto K."/>
            <person name="Fukuda Y."/>
            <person name="Kondo H."/>
            <person name="Hirono I."/>
            <person name="Nakayasu C."/>
        </authorList>
    </citation>
    <scope>NUCLEOTIDE SEQUENCE [LARGE SCALE GENOMIC DNA]</scope>
    <source>
        <strain evidence="10 11">JBKA-6</strain>
    </source>
</reference>
<keyword evidence="5" id="KW-0235">DNA replication</keyword>
<name>A0A1J1EAJ0_9FLAO</name>
<dbReference type="InterPro" id="IPR013520">
    <property type="entry name" value="Ribonucl_H"/>
</dbReference>
<dbReference type="InterPro" id="IPR040982">
    <property type="entry name" value="DNA_pol3_finger"/>
</dbReference>
<dbReference type="RefSeq" id="WP_096686349.1">
    <property type="nucleotide sequence ID" value="NZ_AP014564.1"/>
</dbReference>
<evidence type="ECO:0000313" key="11">
    <source>
        <dbReference type="Proteomes" id="UP000243197"/>
    </source>
</evidence>
<dbReference type="GO" id="GO:0006260">
    <property type="term" value="P:DNA replication"/>
    <property type="evidence" value="ECO:0007669"/>
    <property type="project" value="UniProtKB-KW"/>
</dbReference>
<dbReference type="NCBIfam" id="TIGR00594">
    <property type="entry name" value="polc"/>
    <property type="match status" value="1"/>
</dbReference>
<organism evidence="10 11">
    <name type="scientific">Ichthyobacterium seriolicida</name>
    <dbReference type="NCBI Taxonomy" id="242600"/>
    <lineage>
        <taxon>Bacteria</taxon>
        <taxon>Pseudomonadati</taxon>
        <taxon>Bacteroidota</taxon>
        <taxon>Flavobacteriia</taxon>
        <taxon>Flavobacteriales</taxon>
        <taxon>Ichthyobacteriaceae</taxon>
        <taxon>Ichthyobacterium</taxon>
    </lineage>
</organism>
<dbReference type="InterPro" id="IPR004805">
    <property type="entry name" value="DnaE2/DnaE/PolC"/>
</dbReference>
<dbReference type="SMART" id="SM00479">
    <property type="entry name" value="EXOIII"/>
    <property type="match status" value="1"/>
</dbReference>
<evidence type="ECO:0000256" key="1">
    <source>
        <dbReference type="ARBA" id="ARBA00012417"/>
    </source>
</evidence>
<dbReference type="PANTHER" id="PTHR32294">
    <property type="entry name" value="DNA POLYMERASE III SUBUNIT ALPHA"/>
    <property type="match status" value="1"/>
</dbReference>
<keyword evidence="3" id="KW-0808">Transferase</keyword>
<evidence type="ECO:0000256" key="2">
    <source>
        <dbReference type="ARBA" id="ARBA00019114"/>
    </source>
</evidence>
<dbReference type="OrthoDB" id="9803237at2"/>
<dbReference type="GO" id="GO:0008408">
    <property type="term" value="F:3'-5' exonuclease activity"/>
    <property type="evidence" value="ECO:0007669"/>
    <property type="project" value="InterPro"/>
</dbReference>
<dbReference type="Pfam" id="PF07733">
    <property type="entry name" value="DNA_pol3_alpha"/>
    <property type="match status" value="1"/>
</dbReference>
<dbReference type="PANTHER" id="PTHR32294:SF0">
    <property type="entry name" value="DNA POLYMERASE III SUBUNIT ALPHA"/>
    <property type="match status" value="1"/>
</dbReference>
<evidence type="ECO:0000313" key="10">
    <source>
        <dbReference type="EMBL" id="BAV94955.1"/>
    </source>
</evidence>
<dbReference type="Gene3D" id="3.20.20.140">
    <property type="entry name" value="Metal-dependent hydrolases"/>
    <property type="match status" value="1"/>
</dbReference>
<evidence type="ECO:0000256" key="4">
    <source>
        <dbReference type="ARBA" id="ARBA00022695"/>
    </source>
</evidence>
<dbReference type="Gene3D" id="3.30.420.10">
    <property type="entry name" value="Ribonuclease H-like superfamily/Ribonuclease H"/>
    <property type="match status" value="1"/>
</dbReference>
<dbReference type="Gene3D" id="1.10.10.1600">
    <property type="entry name" value="Bacterial DNA polymerase III alpha subunit, thumb domain"/>
    <property type="match status" value="1"/>
</dbReference>
<dbReference type="Pfam" id="PF02811">
    <property type="entry name" value="PHP"/>
    <property type="match status" value="1"/>
</dbReference>
<dbReference type="InterPro" id="IPR003141">
    <property type="entry name" value="Pol/His_phosphatase_N"/>
</dbReference>
<sequence>MYLIFDTETTGLPKDFKAPITDTDNWPRMIQLAWQLHDEKGKLIEVKNYIVKPEGYTIPFNSTKIHGISTERAIEQGVTIDLVMSEFNLALDKSKFLVGHNVGFDINIIGAEMHRKALDTSRITSLKSIDTCGDLTANLCKIKGGRGGSFKFPNLMELYTFLFEEEFSESHNASADVEATSRCFLEMIRRDILSPEDLSTTESEIEEFKIANPTEIQLLGLNIQPYLPIENAKDENNTDIKILEKTDLELDDISFTHLHCHSKFSILQSTLSVSNLVDLAKRDNMSAIALTDYGNMFGAYSFLSESKKKGIKGILGCEMNICDNCQDKTKKDNGLSMVFLAKNKQGYHNLANLCTHSHVNGFYYVPRIDRPLVQKYKDNLIVLTGDIHSEIPFLILNVGESQAERSFVWWHEQFGDDFYAELIRHDLQENEIVNNTLLKFSQKYGVKVIASNNVHYANQEDEDAHDILLCVKNGEYQSTPKGIKRDERFGFPNNRFHFSSTQEMKILFKDIPYAIENTQEIVDKCESYTLKRDVLLPRFDIPKDFVSDDDAENITEENAYLRHLTYQGAKDRYGVINDKLKERIDFELETIKKTGYPGYFLIVQDFTSQARKMGVSVGVGRGSVAGSLVAYCIGITNIDPIKYGLLFERFLNPERVSLPDIDIDFDDEGRNKIIDWTVKKYGYNQVAQIITYGTMGAKSSIRDVGRVLQMPLDRTNYISKLIPDSISLNGIWNMNKEQLKSKSKDKYKDVIKLKELSEKENTLESKVINKARVLEGSVRNIGTHACGIIIAPDSISKYIPLTTSKDSKLLVTQFDNYVVEDAGLLKVDFLGLKTLTIIKDTLKIIDANYGKKLDIDQIDLEDQKTFDLFKRGDTIGVFQYESPGMQKYLKELKPTVFEDLIAMNALYRPGPIEYIPFFIKRKQGVTKIEYDLPEMEEHLRETYGITVYQEQVMSLSQKLAGFTKGEADVLRKAIGKKIKSLIDEIKPKFLEGCEKKGHDRKICEKIWKDWEAFASYAFNKSHSTCYAYIGYQTAYLKANYPAEFMASVLSNNMNNISSVTFFMNECKRMKIEVLIPDINESQYKFTVNENRDIRFGMGALKGVGGATIKDIVQEREKNGKFTSIFNMLKRVDIRAINKTALEGFAMSGTFDSVLKDNSRACLFHENNGVSFLQEILKWANVYKKNIESPQLSLFGDNKETQIPEPKFPNCQEWDKINLLKREKEIIGVYVSGHPLDNYKTVINNFCSHDLEHVKYIENNPQQFLNKSFSFAGIVISVKHNISKNGNYWGIFNVEDYKNSFSITLFGEDYLKYKHFFIEGQFLYLSGAFKLGWSDRLNFKLIEVCLLRDVVSKAKSLDVEMSLEKVDSHITDELHSVYSKYKGDKSFKMTVFTKVEDRDIHVPLISRLRIDINTSLLEKIDMLKQQEYLDYKIEL</sequence>
<keyword evidence="6" id="KW-0239">DNA-directed DNA polymerase</keyword>
<dbReference type="InterPro" id="IPR029460">
    <property type="entry name" value="DNAPol_HHH"/>
</dbReference>
<dbReference type="InterPro" id="IPR036397">
    <property type="entry name" value="RNaseH_sf"/>
</dbReference>
<dbReference type="InterPro" id="IPR004013">
    <property type="entry name" value="PHP_dom"/>
</dbReference>
<dbReference type="SUPFAM" id="SSF53098">
    <property type="entry name" value="Ribonuclease H-like"/>
    <property type="match status" value="1"/>
</dbReference>
<evidence type="ECO:0000256" key="7">
    <source>
        <dbReference type="ARBA" id="ARBA00049244"/>
    </source>
</evidence>
<dbReference type="GO" id="GO:0003887">
    <property type="term" value="F:DNA-directed DNA polymerase activity"/>
    <property type="evidence" value="ECO:0007669"/>
    <property type="project" value="UniProtKB-KW"/>
</dbReference>
<dbReference type="Proteomes" id="UP000243197">
    <property type="component" value="Chromosome"/>
</dbReference>
<keyword evidence="11" id="KW-1185">Reference proteome</keyword>
<dbReference type="InterPro" id="IPR041931">
    <property type="entry name" value="DNA_pol3_alpha_thumb_dom"/>
</dbReference>
<dbReference type="Pfam" id="PF17657">
    <property type="entry name" value="DNA_pol3_finger"/>
    <property type="match status" value="1"/>
</dbReference>
<dbReference type="KEGG" id="ise:JBKA6_0942"/>